<dbReference type="SUPFAM" id="SSF75005">
    <property type="entry name" value="Arabinanase/levansucrase/invertase"/>
    <property type="match status" value="1"/>
</dbReference>
<organism evidence="9 10">
    <name type="scientific">Nesterenkonia halobia</name>
    <dbReference type="NCBI Taxonomy" id="37922"/>
    <lineage>
        <taxon>Bacteria</taxon>
        <taxon>Bacillati</taxon>
        <taxon>Actinomycetota</taxon>
        <taxon>Actinomycetes</taxon>
        <taxon>Micrococcales</taxon>
        <taxon>Micrococcaceae</taxon>
        <taxon>Nesterenkonia</taxon>
    </lineage>
</organism>
<dbReference type="Pfam" id="PF04616">
    <property type="entry name" value="Glyco_hydro_43"/>
    <property type="match status" value="1"/>
</dbReference>
<evidence type="ECO:0000259" key="8">
    <source>
        <dbReference type="Pfam" id="PF16369"/>
    </source>
</evidence>
<gene>
    <name evidence="9" type="primary">abnB</name>
    <name evidence="9" type="ORF">GCM10020260_26000</name>
</gene>
<feature type="region of interest" description="Disordered" evidence="6">
    <location>
        <begin position="18"/>
        <end position="41"/>
    </location>
</feature>
<dbReference type="Gene3D" id="2.40.128.10">
    <property type="match status" value="1"/>
</dbReference>
<evidence type="ECO:0000256" key="2">
    <source>
        <dbReference type="ARBA" id="ARBA00009865"/>
    </source>
</evidence>
<keyword evidence="10" id="KW-1185">Reference proteome</keyword>
<dbReference type="PANTHER" id="PTHR43301">
    <property type="entry name" value="ARABINAN ENDO-1,5-ALPHA-L-ARABINOSIDASE"/>
    <property type="match status" value="1"/>
</dbReference>
<keyword evidence="4 5" id="KW-0326">Glycosidase</keyword>
<dbReference type="EMBL" id="BAAAYG010000014">
    <property type="protein sequence ID" value="GAA3288090.1"/>
    <property type="molecule type" value="Genomic_DNA"/>
</dbReference>
<comment type="pathway">
    <text evidence="1">Glycan metabolism; L-arabinan degradation.</text>
</comment>
<sequence>MLHRASAALTAATALTLSSAAPPGGHPGGGAMPDDPEHTDVEVHDPSAVAAGDETWVFGSHLSAASTEDFITWEQEANLPTPENPLFDDVTTELAETFAWAETDTLWAPDVFQLADGRYAMYYNACEGSSPRSAMGIAVSDDVDGPYEDQGIILRSGHREGEGPAEDGTPYDAAVHPNVVDPDIFRDAEGTLWMVYGSYSGGIFILELDEETGEPLPGQGYGKHLMGGNHSRIEAPSMMHDPETGYYYLFTSFGGLSADGGYTMRVARSTSPDGPFYDAGGRRMDEVAADPRAPIFDDESIEPFGTVVMDGFQLSADAAGVDPQSVQDLGYVSPGHNTTFRDPETGRMELIFHTRFPGEGERHQVRTHRMQMTADGWPVAAPLQESGEPMEKVLRPGVPGEYELVAHSREISAEPAPTRTVTLRGDGTIVDAAGEAVGSWRLQAQNRAVITLDGVEHDGIFAEQVDPAGGDPAVTLSVLSEGGDALWGVRTTSD</sequence>
<proteinExistence type="inferred from homology"/>
<comment type="caution">
    <text evidence="9">The sequence shown here is derived from an EMBL/GenBank/DDBJ whole genome shotgun (WGS) entry which is preliminary data.</text>
</comment>
<evidence type="ECO:0000256" key="4">
    <source>
        <dbReference type="ARBA" id="ARBA00023295"/>
    </source>
</evidence>
<keyword evidence="7" id="KW-0732">Signal</keyword>
<keyword evidence="3 5" id="KW-0378">Hydrolase</keyword>
<evidence type="ECO:0000313" key="10">
    <source>
        <dbReference type="Proteomes" id="UP001501736"/>
    </source>
</evidence>
<evidence type="ECO:0000313" key="9">
    <source>
        <dbReference type="EMBL" id="GAA3288090.1"/>
    </source>
</evidence>
<dbReference type="InterPro" id="IPR023296">
    <property type="entry name" value="Glyco_hydro_beta-prop_sf"/>
</dbReference>
<feature type="domain" description="Extracellular endo-alpha-(1-&gt;5)-L-arabinanase C-terminal" evidence="8">
    <location>
        <begin position="382"/>
        <end position="488"/>
    </location>
</feature>
<dbReference type="InterPro" id="IPR032291">
    <property type="entry name" value="Abn2_C"/>
</dbReference>
<dbReference type="RefSeq" id="WP_344722091.1">
    <property type="nucleotide sequence ID" value="NZ_BAAAYG010000014.1"/>
</dbReference>
<dbReference type="Proteomes" id="UP001501736">
    <property type="component" value="Unassembled WGS sequence"/>
</dbReference>
<dbReference type="Pfam" id="PF16369">
    <property type="entry name" value="GH43_C"/>
    <property type="match status" value="1"/>
</dbReference>
<reference evidence="10" key="1">
    <citation type="journal article" date="2019" name="Int. J. Syst. Evol. Microbiol.">
        <title>The Global Catalogue of Microorganisms (GCM) 10K type strain sequencing project: providing services to taxonomists for standard genome sequencing and annotation.</title>
        <authorList>
            <consortium name="The Broad Institute Genomics Platform"/>
            <consortium name="The Broad Institute Genome Sequencing Center for Infectious Disease"/>
            <person name="Wu L."/>
            <person name="Ma J."/>
        </authorList>
    </citation>
    <scope>NUCLEOTIDE SEQUENCE [LARGE SCALE GENOMIC DNA]</scope>
    <source>
        <strain evidence="10">JCM 11483</strain>
    </source>
</reference>
<evidence type="ECO:0000256" key="1">
    <source>
        <dbReference type="ARBA" id="ARBA00004834"/>
    </source>
</evidence>
<comment type="similarity">
    <text evidence="2 5">Belongs to the glycosyl hydrolase 43 family.</text>
</comment>
<evidence type="ECO:0000256" key="5">
    <source>
        <dbReference type="RuleBase" id="RU361187"/>
    </source>
</evidence>
<accession>A0ABP6RFW4</accession>
<evidence type="ECO:0000256" key="7">
    <source>
        <dbReference type="SAM" id="SignalP"/>
    </source>
</evidence>
<name>A0ABP6RFW4_9MICC</name>
<protein>
    <submittedName>
        <fullName evidence="9">Arabinan endo-1,5-alpha-L-arabinosidase AbnB</fullName>
    </submittedName>
</protein>
<evidence type="ECO:0000256" key="3">
    <source>
        <dbReference type="ARBA" id="ARBA00022801"/>
    </source>
</evidence>
<dbReference type="InterPro" id="IPR006710">
    <property type="entry name" value="Glyco_hydro_43"/>
</dbReference>
<feature type="chain" id="PRO_5046217381" evidence="7">
    <location>
        <begin position="21"/>
        <end position="494"/>
    </location>
</feature>
<dbReference type="InterPro" id="IPR050727">
    <property type="entry name" value="GH43_arabinanases"/>
</dbReference>
<dbReference type="Gene3D" id="2.115.10.20">
    <property type="entry name" value="Glycosyl hydrolase domain, family 43"/>
    <property type="match status" value="1"/>
</dbReference>
<feature type="signal peptide" evidence="7">
    <location>
        <begin position="1"/>
        <end position="20"/>
    </location>
</feature>
<evidence type="ECO:0000256" key="6">
    <source>
        <dbReference type="SAM" id="MobiDB-lite"/>
    </source>
</evidence>
<dbReference type="PANTHER" id="PTHR43301:SF3">
    <property type="entry name" value="ARABINAN ENDO-1,5-ALPHA-L-ARABINOSIDASE A-RELATED"/>
    <property type="match status" value="1"/>
</dbReference>